<dbReference type="InterPro" id="IPR001610">
    <property type="entry name" value="PAC"/>
</dbReference>
<dbReference type="Gene3D" id="3.30.565.10">
    <property type="entry name" value="Histidine kinase-like ATPase, C-terminal domain"/>
    <property type="match status" value="1"/>
</dbReference>
<evidence type="ECO:0000259" key="7">
    <source>
        <dbReference type="PROSITE" id="PS50109"/>
    </source>
</evidence>
<dbReference type="SMART" id="SM00448">
    <property type="entry name" value="REC"/>
    <property type="match status" value="1"/>
</dbReference>
<dbReference type="CDD" id="cd00130">
    <property type="entry name" value="PAS"/>
    <property type="match status" value="2"/>
</dbReference>
<feature type="modified residue" description="4-aspartylphosphate" evidence="4">
    <location>
        <position position="1114"/>
    </location>
</feature>
<feature type="domain" description="PAS" evidence="9">
    <location>
        <begin position="679"/>
        <end position="749"/>
    </location>
</feature>
<dbReference type="SMART" id="SM00388">
    <property type="entry name" value="HisKA"/>
    <property type="match status" value="1"/>
</dbReference>
<dbReference type="PRINTS" id="PR00344">
    <property type="entry name" value="BCTRLSENSOR"/>
</dbReference>
<reference evidence="12" key="1">
    <citation type="submission" date="2017-05" db="EMBL/GenBank/DDBJ databases">
        <title>Draft genome sequence of Geobacter pelophilus, a iron(III)-reducing bacteria.</title>
        <authorList>
            <person name="Aoyagi T."/>
            <person name="Koike H."/>
            <person name="Morita T."/>
            <person name="Sato Y."/>
            <person name="Habe H."/>
            <person name="Hori T."/>
        </authorList>
    </citation>
    <scope>NUCLEOTIDE SEQUENCE [LARGE SCALE GENOMIC DNA]</scope>
    <source>
        <strain evidence="12">Drf2</strain>
    </source>
</reference>
<evidence type="ECO:0000259" key="10">
    <source>
        <dbReference type="PROSITE" id="PS50113"/>
    </source>
</evidence>
<feature type="domain" description="PAC" evidence="10">
    <location>
        <begin position="627"/>
        <end position="678"/>
    </location>
</feature>
<keyword evidence="11" id="KW-0808">Transferase</keyword>
<evidence type="ECO:0000256" key="3">
    <source>
        <dbReference type="ARBA" id="ARBA00022553"/>
    </source>
</evidence>
<dbReference type="SUPFAM" id="SSF47384">
    <property type="entry name" value="Homodimeric domain of signal transducing histidine kinase"/>
    <property type="match status" value="1"/>
</dbReference>
<dbReference type="Pfam" id="PF02518">
    <property type="entry name" value="HATPase_c"/>
    <property type="match status" value="1"/>
</dbReference>
<dbReference type="PROSITE" id="PS50113">
    <property type="entry name" value="PAC"/>
    <property type="match status" value="2"/>
</dbReference>
<dbReference type="InterPro" id="IPR036890">
    <property type="entry name" value="HATPase_C_sf"/>
</dbReference>
<feature type="transmembrane region" description="Helical" evidence="6">
    <location>
        <begin position="80"/>
        <end position="96"/>
    </location>
</feature>
<dbReference type="InterPro" id="IPR035965">
    <property type="entry name" value="PAS-like_dom_sf"/>
</dbReference>
<dbReference type="InterPro" id="IPR004358">
    <property type="entry name" value="Sig_transdc_His_kin-like_C"/>
</dbReference>
<organism evidence="11 12">
    <name type="scientific">Geoanaerobacter pelophilus</name>
    <dbReference type="NCBI Taxonomy" id="60036"/>
    <lineage>
        <taxon>Bacteria</taxon>
        <taxon>Pseudomonadati</taxon>
        <taxon>Thermodesulfobacteriota</taxon>
        <taxon>Desulfuromonadia</taxon>
        <taxon>Geobacterales</taxon>
        <taxon>Geobacteraceae</taxon>
        <taxon>Geoanaerobacter</taxon>
    </lineage>
</organism>
<feature type="transmembrane region" description="Helical" evidence="6">
    <location>
        <begin position="44"/>
        <end position="68"/>
    </location>
</feature>
<dbReference type="RefSeq" id="WP_085813804.1">
    <property type="nucleotide sequence ID" value="NZ_BDQG01000001.1"/>
</dbReference>
<protein>
    <recommendedName>
        <fullName evidence="2">histidine kinase</fullName>
        <ecNumber evidence="2">2.7.13.3</ecNumber>
    </recommendedName>
</protein>
<dbReference type="PROSITE" id="PS50112">
    <property type="entry name" value="PAS"/>
    <property type="match status" value="2"/>
</dbReference>
<dbReference type="InterPro" id="IPR003661">
    <property type="entry name" value="HisK_dim/P_dom"/>
</dbReference>
<dbReference type="SUPFAM" id="SSF52172">
    <property type="entry name" value="CheY-like"/>
    <property type="match status" value="1"/>
</dbReference>
<proteinExistence type="predicted"/>
<dbReference type="SMART" id="SM00086">
    <property type="entry name" value="PAC"/>
    <property type="match status" value="2"/>
</dbReference>
<dbReference type="Gene3D" id="3.40.50.2300">
    <property type="match status" value="1"/>
</dbReference>
<comment type="caution">
    <text evidence="11">The sequence shown here is derived from an EMBL/GenBank/DDBJ whole genome shotgun (WGS) entry which is preliminary data.</text>
</comment>
<feature type="domain" description="PAS" evidence="9">
    <location>
        <begin position="574"/>
        <end position="606"/>
    </location>
</feature>
<feature type="domain" description="Histidine kinase" evidence="7">
    <location>
        <begin position="818"/>
        <end position="1041"/>
    </location>
</feature>
<dbReference type="Proteomes" id="UP000194153">
    <property type="component" value="Unassembled WGS sequence"/>
</dbReference>
<dbReference type="InterPro" id="IPR005467">
    <property type="entry name" value="His_kinase_dom"/>
</dbReference>
<evidence type="ECO:0000256" key="6">
    <source>
        <dbReference type="SAM" id="Phobius"/>
    </source>
</evidence>
<feature type="domain" description="Response regulatory" evidence="8">
    <location>
        <begin position="1064"/>
        <end position="1178"/>
    </location>
</feature>
<keyword evidence="6" id="KW-0812">Transmembrane</keyword>
<evidence type="ECO:0000313" key="12">
    <source>
        <dbReference type="Proteomes" id="UP000194153"/>
    </source>
</evidence>
<dbReference type="InterPro" id="IPR000700">
    <property type="entry name" value="PAS-assoc_C"/>
</dbReference>
<dbReference type="PROSITE" id="PS50109">
    <property type="entry name" value="HIS_KIN"/>
    <property type="match status" value="1"/>
</dbReference>
<evidence type="ECO:0000313" key="11">
    <source>
        <dbReference type="EMBL" id="GAW67566.1"/>
    </source>
</evidence>
<dbReference type="InterPro" id="IPR011006">
    <property type="entry name" value="CheY-like_superfamily"/>
</dbReference>
<dbReference type="InterPro" id="IPR001789">
    <property type="entry name" value="Sig_transdc_resp-reg_receiver"/>
</dbReference>
<evidence type="ECO:0000259" key="8">
    <source>
        <dbReference type="PROSITE" id="PS50110"/>
    </source>
</evidence>
<feature type="transmembrane region" description="Helical" evidence="6">
    <location>
        <begin position="457"/>
        <end position="475"/>
    </location>
</feature>
<feature type="coiled-coil region" evidence="5">
    <location>
        <begin position="523"/>
        <end position="557"/>
    </location>
</feature>
<feature type="transmembrane region" description="Helical" evidence="6">
    <location>
        <begin position="108"/>
        <end position="130"/>
    </location>
</feature>
<gene>
    <name evidence="11" type="ORF">GPEL0_01f3456</name>
</gene>
<dbReference type="NCBIfam" id="TIGR00229">
    <property type="entry name" value="sensory_box"/>
    <property type="match status" value="2"/>
</dbReference>
<dbReference type="PROSITE" id="PS50110">
    <property type="entry name" value="RESPONSE_REGULATORY"/>
    <property type="match status" value="1"/>
</dbReference>
<dbReference type="InterPro" id="IPR003594">
    <property type="entry name" value="HATPase_dom"/>
</dbReference>
<sequence>MLTDDGRLCRGRTCNTLTFLALAAAGLAGNYFKFSLFLNIDFLFGSIFALLALQLLGLRLGTAAAAVIGTYTYVLWNHPYAILILAAEAAVVGLLMERHKCSMISADVMYWIFIGAPLVYLFYHGVMKVPLGNVHIIMSKQAVNGVANAIVARLLFTGFALRSRFAMVPFREMISSLFAFFVLAPALLLLALEVRNEFAETDHLIRAGLKQDIEREAAQLATWLTNRKTVIQSLAVLAESKTPQQVQPHLEQATRSDPNVQRTGLLNRSETVTAYYPEHDNQGGENVGQTFLDGRYIAGLRKTLKPIVSEAVQAEGDGGKMLVTLLVPVVVRGEYQGCVTGVLDLTQVRDRLDRSCKLNGMLYTLLDGNGAVIMSNRPDQTPMTPFRRGKGTVKILDNGITQLVPYAPPNTPMSERWKNSLYSAESLIGEPVEWKLVMEQPVAPFQKKLYDKSTNKLILLSLVMLMSLALASFLARRIMATIENLRQVTNDLPSKLASGGSVEWPQSGITETNDLIQNFQVMSETIEEHLTELQRLNDCLEQRVSERTQQVERLASEQRTILATMPIGACLLMDRKIRMANPAFDRITGYEPGETLGMDAALFHPDPQSYEEFWSAGSSAAAEDGIHSTDLELRRKDGSLIWCNTVGQMVNPQAPGDGFIWMVQDISERKMMESQLRASETHYRLLTEDVADVVWKLDAGYRFTYISPADERLRGYRADEVLGHTILEQTTDEWHEVVTDKMRPAGEESETLEIQQRCKNGQLIWTEIFFTPEYDASGAITGYHGITRDITQRKQAVELEQQLLHAQKLESLGVLAGGIAHDFNNILMAIIGNADLAQIRLGVGSPASENLQRIQDAASRAADLTSQMLAYSGKGRFVVERLDLNHLLDNMLHLLEVSVSKKAVLRFDLQRPLPLILADATQIRQVVMNLVINASEAIGDSSGEITISTGISLCDSTKETRHSRDMGKRPCVYLVVADTGCGMDSETVERIFDPFFTTKFTGRGLGMAAVQGIVKGHHGSIEISSEPGAGTTFTVFFPVAEEQGQVPAEPVRETGAASWQGKGTVLMVEDEDTVLDIGVQMLETLGFKTLTAKDGVEAVEVYKSAPDVALVILDLTMPRMDGRQCLRELRRLDPAVKVIMSSGFNEQELARELEGAPCGFIQKPYDLAKLQEAIRKYI</sequence>
<evidence type="ECO:0000256" key="4">
    <source>
        <dbReference type="PROSITE-ProRule" id="PRU00169"/>
    </source>
</evidence>
<name>A0ABQ0MKE9_9BACT</name>
<dbReference type="EC" id="2.7.13.3" evidence="2"/>
<dbReference type="PANTHER" id="PTHR43065:SF42">
    <property type="entry name" value="TWO-COMPONENT SENSOR PPRA"/>
    <property type="match status" value="1"/>
</dbReference>
<keyword evidence="3 4" id="KW-0597">Phosphoprotein</keyword>
<dbReference type="Pfam" id="PF13426">
    <property type="entry name" value="PAS_9"/>
    <property type="match status" value="1"/>
</dbReference>
<keyword evidence="12" id="KW-1185">Reference proteome</keyword>
<dbReference type="CDD" id="cd00082">
    <property type="entry name" value="HisKA"/>
    <property type="match status" value="1"/>
</dbReference>
<dbReference type="Gene3D" id="1.10.287.130">
    <property type="match status" value="1"/>
</dbReference>
<dbReference type="PANTHER" id="PTHR43065">
    <property type="entry name" value="SENSOR HISTIDINE KINASE"/>
    <property type="match status" value="1"/>
</dbReference>
<accession>A0ABQ0MKE9</accession>
<keyword evidence="6" id="KW-1133">Transmembrane helix</keyword>
<evidence type="ECO:0000256" key="5">
    <source>
        <dbReference type="SAM" id="Coils"/>
    </source>
</evidence>
<dbReference type="Gene3D" id="6.10.340.10">
    <property type="match status" value="1"/>
</dbReference>
<dbReference type="Gene3D" id="3.30.450.20">
    <property type="entry name" value="PAS domain"/>
    <property type="match status" value="2"/>
</dbReference>
<dbReference type="SMART" id="SM00091">
    <property type="entry name" value="PAS"/>
    <property type="match status" value="2"/>
</dbReference>
<feature type="domain" description="PAC" evidence="10">
    <location>
        <begin position="750"/>
        <end position="802"/>
    </location>
</feature>
<dbReference type="EMBL" id="BDQG01000001">
    <property type="protein sequence ID" value="GAW67566.1"/>
    <property type="molecule type" value="Genomic_DNA"/>
</dbReference>
<keyword evidence="6" id="KW-0472">Membrane</keyword>
<keyword evidence="11" id="KW-0418">Kinase</keyword>
<dbReference type="InterPro" id="IPR036097">
    <property type="entry name" value="HisK_dim/P_sf"/>
</dbReference>
<keyword evidence="5" id="KW-0175">Coiled coil</keyword>
<evidence type="ECO:0000256" key="2">
    <source>
        <dbReference type="ARBA" id="ARBA00012438"/>
    </source>
</evidence>
<evidence type="ECO:0000259" key="9">
    <source>
        <dbReference type="PROSITE" id="PS50112"/>
    </source>
</evidence>
<dbReference type="SUPFAM" id="SSF55785">
    <property type="entry name" value="PYP-like sensor domain (PAS domain)"/>
    <property type="match status" value="2"/>
</dbReference>
<dbReference type="InterPro" id="IPR000014">
    <property type="entry name" value="PAS"/>
</dbReference>
<evidence type="ECO:0000256" key="1">
    <source>
        <dbReference type="ARBA" id="ARBA00000085"/>
    </source>
</evidence>
<dbReference type="SUPFAM" id="SSF55874">
    <property type="entry name" value="ATPase domain of HSP90 chaperone/DNA topoisomerase II/histidine kinase"/>
    <property type="match status" value="1"/>
</dbReference>
<dbReference type="InterPro" id="IPR013656">
    <property type="entry name" value="PAS_4"/>
</dbReference>
<dbReference type="SMART" id="SM00387">
    <property type="entry name" value="HATPase_c"/>
    <property type="match status" value="1"/>
</dbReference>
<dbReference type="Pfam" id="PF00072">
    <property type="entry name" value="Response_reg"/>
    <property type="match status" value="1"/>
</dbReference>
<dbReference type="Pfam" id="PF00512">
    <property type="entry name" value="HisKA"/>
    <property type="match status" value="1"/>
</dbReference>
<comment type="catalytic activity">
    <reaction evidence="1">
        <text>ATP + protein L-histidine = ADP + protein N-phospho-L-histidine.</text>
        <dbReference type="EC" id="2.7.13.3"/>
    </reaction>
</comment>
<dbReference type="GO" id="GO:0016301">
    <property type="term" value="F:kinase activity"/>
    <property type="evidence" value="ECO:0007669"/>
    <property type="project" value="UniProtKB-KW"/>
</dbReference>
<dbReference type="Pfam" id="PF08448">
    <property type="entry name" value="PAS_4"/>
    <property type="match status" value="1"/>
</dbReference>
<feature type="transmembrane region" description="Helical" evidence="6">
    <location>
        <begin position="173"/>
        <end position="192"/>
    </location>
</feature>